<accession>T1I3Y8</accession>
<reference evidence="1" key="1">
    <citation type="submission" date="2015-05" db="UniProtKB">
        <authorList>
            <consortium name="EnsemblMetazoa"/>
        </authorList>
    </citation>
    <scope>IDENTIFICATION</scope>
</reference>
<name>T1I3Y8_RHOPR</name>
<keyword evidence="2" id="KW-1185">Reference proteome</keyword>
<dbReference type="AlphaFoldDB" id="T1I3Y8"/>
<dbReference type="EMBL" id="ACPB03003299">
    <property type="status" value="NOT_ANNOTATED_CDS"/>
    <property type="molecule type" value="Genomic_DNA"/>
</dbReference>
<dbReference type="VEuPathDB" id="VectorBase:RPRC011007"/>
<proteinExistence type="predicted"/>
<protein>
    <submittedName>
        <fullName evidence="1">Uncharacterized protein</fullName>
    </submittedName>
</protein>
<dbReference type="EnsemblMetazoa" id="RPRC011007-RA">
    <property type="protein sequence ID" value="RPRC011007-PA"/>
    <property type="gene ID" value="RPRC011007"/>
</dbReference>
<organism evidence="1 2">
    <name type="scientific">Rhodnius prolixus</name>
    <name type="common">Triatomid bug</name>
    <dbReference type="NCBI Taxonomy" id="13249"/>
    <lineage>
        <taxon>Eukaryota</taxon>
        <taxon>Metazoa</taxon>
        <taxon>Ecdysozoa</taxon>
        <taxon>Arthropoda</taxon>
        <taxon>Hexapoda</taxon>
        <taxon>Insecta</taxon>
        <taxon>Pterygota</taxon>
        <taxon>Neoptera</taxon>
        <taxon>Paraneoptera</taxon>
        <taxon>Hemiptera</taxon>
        <taxon>Heteroptera</taxon>
        <taxon>Panheteroptera</taxon>
        <taxon>Cimicomorpha</taxon>
        <taxon>Reduviidae</taxon>
        <taxon>Triatominae</taxon>
        <taxon>Rhodnius</taxon>
    </lineage>
</organism>
<dbReference type="Proteomes" id="UP000015103">
    <property type="component" value="Unassembled WGS sequence"/>
</dbReference>
<dbReference type="HOGENOM" id="CLU_2545462_0_0_1"/>
<evidence type="ECO:0000313" key="1">
    <source>
        <dbReference type="EnsemblMetazoa" id="RPRC011007-PA"/>
    </source>
</evidence>
<sequence>MSERLIHWPKYLYKFSCLDDEEDDVDDVDDVDDEDVEEGPVVLDAGAVVTLPPLDETDPPEDAEEDALVFPPSVAYLLKVIFL</sequence>
<dbReference type="InParanoid" id="T1I3Y8"/>
<evidence type="ECO:0000313" key="2">
    <source>
        <dbReference type="Proteomes" id="UP000015103"/>
    </source>
</evidence>